<protein>
    <submittedName>
        <fullName evidence="11">Major facilitator, sugar transporter-like</fullName>
    </submittedName>
</protein>
<dbReference type="InParanoid" id="A0A2P5DYS3"/>
<dbReference type="AlphaFoldDB" id="A0A2P5DYS3"/>
<evidence type="ECO:0000256" key="4">
    <source>
        <dbReference type="ARBA" id="ARBA00022597"/>
    </source>
</evidence>
<evidence type="ECO:0000256" key="6">
    <source>
        <dbReference type="ARBA" id="ARBA00022989"/>
    </source>
</evidence>
<evidence type="ECO:0000256" key="7">
    <source>
        <dbReference type="ARBA" id="ARBA00023136"/>
    </source>
</evidence>
<dbReference type="STRING" id="63057.A0A2P5DYS3"/>
<sequence>MAMTIKEEETREPLMAVEDGPDDHQSSREHPWMIYFSTFVSVCGSYELGTCTGYSSPTQTAIREDLNLSLEQYSLFGSILTIGAMIGAITSGPFADYIGRKGAMRVYTAFCVAWWLVIYFARGALALYIGRLATGYGMGAFSYVVPVFIAEIAPKNLRGLLTAANQCMISAGVSVSYIIGNVLTWRALALVDLVPCAFLLFGLFFIPESPRWLAKTGHQKEFETSLQKIRGKNVNISQEAAEIQCNEDDITSDTMSLFAGLYNNS</sequence>
<dbReference type="GO" id="GO:0016020">
    <property type="term" value="C:membrane"/>
    <property type="evidence" value="ECO:0007669"/>
    <property type="project" value="UniProtKB-SubCell"/>
</dbReference>
<evidence type="ECO:0000256" key="9">
    <source>
        <dbReference type="SAM" id="Phobius"/>
    </source>
</evidence>
<evidence type="ECO:0000256" key="1">
    <source>
        <dbReference type="ARBA" id="ARBA00004141"/>
    </source>
</evidence>
<dbReference type="PROSITE" id="PS50850">
    <property type="entry name" value="MFS"/>
    <property type="match status" value="1"/>
</dbReference>
<keyword evidence="6 9" id="KW-1133">Transmembrane helix</keyword>
<dbReference type="Gene3D" id="1.20.1250.20">
    <property type="entry name" value="MFS general substrate transporter like domains"/>
    <property type="match status" value="1"/>
</dbReference>
<evidence type="ECO:0000256" key="8">
    <source>
        <dbReference type="SAM" id="MobiDB-lite"/>
    </source>
</evidence>
<evidence type="ECO:0000259" key="10">
    <source>
        <dbReference type="PROSITE" id="PS50850"/>
    </source>
</evidence>
<dbReference type="InterPro" id="IPR005828">
    <property type="entry name" value="MFS_sugar_transport-like"/>
</dbReference>
<dbReference type="PANTHER" id="PTHR48021">
    <property type="match status" value="1"/>
</dbReference>
<keyword evidence="7 9" id="KW-0472">Membrane</keyword>
<comment type="subcellular location">
    <subcellularLocation>
        <location evidence="1">Membrane</location>
        <topology evidence="1">Multi-pass membrane protein</topology>
    </subcellularLocation>
</comment>
<feature type="domain" description="Major facilitator superfamily (MFS) profile" evidence="10">
    <location>
        <begin position="33"/>
        <end position="265"/>
    </location>
</feature>
<dbReference type="PANTHER" id="PTHR48021:SF13">
    <property type="entry name" value="SUGAR TRANSPORTER ERD6-LIKE 7"/>
    <property type="match status" value="1"/>
</dbReference>
<comment type="caution">
    <text evidence="11">The sequence shown here is derived from an EMBL/GenBank/DDBJ whole genome shotgun (WGS) entry which is preliminary data.</text>
</comment>
<dbReference type="Pfam" id="PF00083">
    <property type="entry name" value="Sugar_tr"/>
    <property type="match status" value="1"/>
</dbReference>
<evidence type="ECO:0000313" key="12">
    <source>
        <dbReference type="Proteomes" id="UP000237000"/>
    </source>
</evidence>
<name>A0A2P5DYS3_TREOI</name>
<feature type="transmembrane region" description="Helical" evidence="9">
    <location>
        <begin position="135"/>
        <end position="153"/>
    </location>
</feature>
<keyword evidence="5 9" id="KW-0812">Transmembrane</keyword>
<keyword evidence="3" id="KW-0813">Transport</keyword>
<reference evidence="12" key="1">
    <citation type="submission" date="2016-06" db="EMBL/GenBank/DDBJ databases">
        <title>Parallel loss of symbiosis genes in relatives of nitrogen-fixing non-legume Parasponia.</title>
        <authorList>
            <person name="Van Velzen R."/>
            <person name="Holmer R."/>
            <person name="Bu F."/>
            <person name="Rutten L."/>
            <person name="Van Zeijl A."/>
            <person name="Liu W."/>
            <person name="Santuari L."/>
            <person name="Cao Q."/>
            <person name="Sharma T."/>
            <person name="Shen D."/>
            <person name="Roswanjaya Y."/>
            <person name="Wardhani T."/>
            <person name="Kalhor M.S."/>
            <person name="Jansen J."/>
            <person name="Van den Hoogen J."/>
            <person name="Gungor B."/>
            <person name="Hartog M."/>
            <person name="Hontelez J."/>
            <person name="Verver J."/>
            <person name="Yang W.-C."/>
            <person name="Schijlen E."/>
            <person name="Repin R."/>
            <person name="Schilthuizen M."/>
            <person name="Schranz E."/>
            <person name="Heidstra R."/>
            <person name="Miyata K."/>
            <person name="Fedorova E."/>
            <person name="Kohlen W."/>
            <person name="Bisseling T."/>
            <person name="Smit S."/>
            <person name="Geurts R."/>
        </authorList>
    </citation>
    <scope>NUCLEOTIDE SEQUENCE [LARGE SCALE GENOMIC DNA]</scope>
    <source>
        <strain evidence="12">cv. RG33-2</strain>
    </source>
</reference>
<feature type="transmembrane region" description="Helical" evidence="9">
    <location>
        <begin position="185"/>
        <end position="206"/>
    </location>
</feature>
<dbReference type="EMBL" id="JXTC01000241">
    <property type="protein sequence ID" value="PON78455.1"/>
    <property type="molecule type" value="Genomic_DNA"/>
</dbReference>
<feature type="transmembrane region" description="Helical" evidence="9">
    <location>
        <begin position="160"/>
        <end position="179"/>
    </location>
</feature>
<dbReference type="InterPro" id="IPR050549">
    <property type="entry name" value="MFS_Trehalose_Transporter"/>
</dbReference>
<gene>
    <name evidence="11" type="ORF">TorRG33x02_237760</name>
</gene>
<feature type="compositionally biased region" description="Basic and acidic residues" evidence="8">
    <location>
        <begin position="1"/>
        <end position="12"/>
    </location>
</feature>
<feature type="region of interest" description="Disordered" evidence="8">
    <location>
        <begin position="1"/>
        <end position="25"/>
    </location>
</feature>
<dbReference type="InterPro" id="IPR036259">
    <property type="entry name" value="MFS_trans_sf"/>
</dbReference>
<feature type="transmembrane region" description="Helical" evidence="9">
    <location>
        <begin position="106"/>
        <end position="129"/>
    </location>
</feature>
<evidence type="ECO:0000256" key="5">
    <source>
        <dbReference type="ARBA" id="ARBA00022692"/>
    </source>
</evidence>
<dbReference type="OrthoDB" id="6133115at2759"/>
<dbReference type="GO" id="GO:0022857">
    <property type="term" value="F:transmembrane transporter activity"/>
    <property type="evidence" value="ECO:0007669"/>
    <property type="project" value="InterPro"/>
</dbReference>
<dbReference type="PROSITE" id="PS00216">
    <property type="entry name" value="SUGAR_TRANSPORT_1"/>
    <property type="match status" value="1"/>
</dbReference>
<proteinExistence type="inferred from homology"/>
<keyword evidence="12" id="KW-1185">Reference proteome</keyword>
<feature type="transmembrane region" description="Helical" evidence="9">
    <location>
        <begin position="73"/>
        <end position="94"/>
    </location>
</feature>
<organism evidence="11 12">
    <name type="scientific">Trema orientale</name>
    <name type="common">Charcoal tree</name>
    <name type="synonym">Celtis orientalis</name>
    <dbReference type="NCBI Taxonomy" id="63057"/>
    <lineage>
        <taxon>Eukaryota</taxon>
        <taxon>Viridiplantae</taxon>
        <taxon>Streptophyta</taxon>
        <taxon>Embryophyta</taxon>
        <taxon>Tracheophyta</taxon>
        <taxon>Spermatophyta</taxon>
        <taxon>Magnoliopsida</taxon>
        <taxon>eudicotyledons</taxon>
        <taxon>Gunneridae</taxon>
        <taxon>Pentapetalae</taxon>
        <taxon>rosids</taxon>
        <taxon>fabids</taxon>
        <taxon>Rosales</taxon>
        <taxon>Cannabaceae</taxon>
        <taxon>Trema</taxon>
    </lineage>
</organism>
<dbReference type="Proteomes" id="UP000237000">
    <property type="component" value="Unassembled WGS sequence"/>
</dbReference>
<evidence type="ECO:0000256" key="3">
    <source>
        <dbReference type="ARBA" id="ARBA00022448"/>
    </source>
</evidence>
<comment type="similarity">
    <text evidence="2">Belongs to the major facilitator superfamily. Sugar transporter (TC 2.A.1.1) family.</text>
</comment>
<dbReference type="SUPFAM" id="SSF103473">
    <property type="entry name" value="MFS general substrate transporter"/>
    <property type="match status" value="1"/>
</dbReference>
<dbReference type="InterPro" id="IPR005829">
    <property type="entry name" value="Sugar_transporter_CS"/>
</dbReference>
<evidence type="ECO:0000313" key="11">
    <source>
        <dbReference type="EMBL" id="PON78455.1"/>
    </source>
</evidence>
<evidence type="ECO:0000256" key="2">
    <source>
        <dbReference type="ARBA" id="ARBA00010992"/>
    </source>
</evidence>
<accession>A0A2P5DYS3</accession>
<keyword evidence="4 11" id="KW-0762">Sugar transport</keyword>
<dbReference type="InterPro" id="IPR020846">
    <property type="entry name" value="MFS_dom"/>
</dbReference>